<organism evidence="2 3">
    <name type="scientific">Brassica oleracea var. oleracea</name>
    <dbReference type="NCBI Taxonomy" id="109376"/>
    <lineage>
        <taxon>Eukaryota</taxon>
        <taxon>Viridiplantae</taxon>
        <taxon>Streptophyta</taxon>
        <taxon>Embryophyta</taxon>
        <taxon>Tracheophyta</taxon>
        <taxon>Spermatophyta</taxon>
        <taxon>Magnoliopsida</taxon>
        <taxon>eudicotyledons</taxon>
        <taxon>Gunneridae</taxon>
        <taxon>Pentapetalae</taxon>
        <taxon>rosids</taxon>
        <taxon>malvids</taxon>
        <taxon>Brassicales</taxon>
        <taxon>Brassicaceae</taxon>
        <taxon>Brassiceae</taxon>
        <taxon>Brassica</taxon>
    </lineage>
</organism>
<accession>A0A0D3AXG6</accession>
<dbReference type="eggNOG" id="KOG0017">
    <property type="taxonomic scope" value="Eukaryota"/>
</dbReference>
<proteinExistence type="predicted"/>
<sequence length="480" mass="55071">MTKKRLATDASLPKISPGPPLNETRVTEADLWNLKQAPFEPLRAHINKFMEIKARILHPNEAVALAALKNGVWFSSKFREKMAVRAPISLDDAQHRPSYFATHEEEVTTLKEQYIANKNNVAKKNIAPKEPATKGKHSYAINNSPQNKSSTYDPNKHCAFNDRKGHSTEECRAALRSQNENKKTSEDTEEEEEEPATPKSNQKAKGSLNKRSRETEPESPSSPPPMLKTRVDMISWGSESHTPNRIEGQTEGRVCIDITVAIRTLENLNEATLPPSITRYNPIAGSPFRKTLNFKRKQKMAIIHELLERPIAPQIQKKDSMRTLNRNMSARFLLRPPYLRNRQILTRNREGRGNCKNSVVDVVREEAFGHLPICKNNHEKRGGNDDDDDDDDRLQMMIIYVFYITSICAYGGMRYDPHDKISVEWEPTGAFYFVVPHVILLSLVEARCWMQLLLGTMNFLGRWRMLLKHFRRLCFRCLLL</sequence>
<dbReference type="EnsemblPlants" id="Bo2g156020.1">
    <property type="protein sequence ID" value="Bo2g156020.1"/>
    <property type="gene ID" value="Bo2g156020"/>
</dbReference>
<evidence type="ECO:0000313" key="3">
    <source>
        <dbReference type="Proteomes" id="UP000032141"/>
    </source>
</evidence>
<dbReference type="Gramene" id="Bo2g156020.1">
    <property type="protein sequence ID" value="Bo2g156020.1"/>
    <property type="gene ID" value="Bo2g156020"/>
</dbReference>
<dbReference type="HOGENOM" id="CLU_569062_0_0_1"/>
<dbReference type="Proteomes" id="UP000032141">
    <property type="component" value="Chromosome C2"/>
</dbReference>
<feature type="region of interest" description="Disordered" evidence="1">
    <location>
        <begin position="1"/>
        <end position="23"/>
    </location>
</feature>
<feature type="compositionally biased region" description="Basic and acidic residues" evidence="1">
    <location>
        <begin position="154"/>
        <end position="186"/>
    </location>
</feature>
<dbReference type="STRING" id="109376.A0A0D3AXG6"/>
<protein>
    <submittedName>
        <fullName evidence="2">Uncharacterized protein</fullName>
    </submittedName>
</protein>
<reference evidence="2" key="2">
    <citation type="submission" date="2015-03" db="UniProtKB">
        <authorList>
            <consortium name="EnsemblPlants"/>
        </authorList>
    </citation>
    <scope>IDENTIFICATION</scope>
</reference>
<dbReference type="AlphaFoldDB" id="A0A0D3AXG6"/>
<evidence type="ECO:0000256" key="1">
    <source>
        <dbReference type="SAM" id="MobiDB-lite"/>
    </source>
</evidence>
<feature type="region of interest" description="Disordered" evidence="1">
    <location>
        <begin position="121"/>
        <end position="229"/>
    </location>
</feature>
<reference evidence="2 3" key="1">
    <citation type="journal article" date="2014" name="Genome Biol.">
        <title>Transcriptome and methylome profiling reveals relics of genome dominance in the mesopolyploid Brassica oleracea.</title>
        <authorList>
            <person name="Parkin I.A."/>
            <person name="Koh C."/>
            <person name="Tang H."/>
            <person name="Robinson S.J."/>
            <person name="Kagale S."/>
            <person name="Clarke W.E."/>
            <person name="Town C.D."/>
            <person name="Nixon J."/>
            <person name="Krishnakumar V."/>
            <person name="Bidwell S.L."/>
            <person name="Denoeud F."/>
            <person name="Belcram H."/>
            <person name="Links M.G."/>
            <person name="Just J."/>
            <person name="Clarke C."/>
            <person name="Bender T."/>
            <person name="Huebert T."/>
            <person name="Mason A.S."/>
            <person name="Pires J.C."/>
            <person name="Barker G."/>
            <person name="Moore J."/>
            <person name="Walley P.G."/>
            <person name="Manoli S."/>
            <person name="Batley J."/>
            <person name="Edwards D."/>
            <person name="Nelson M.N."/>
            <person name="Wang X."/>
            <person name="Paterson A.H."/>
            <person name="King G."/>
            <person name="Bancroft I."/>
            <person name="Chalhoub B."/>
            <person name="Sharpe A.G."/>
        </authorList>
    </citation>
    <scope>NUCLEOTIDE SEQUENCE</scope>
    <source>
        <strain evidence="2 3">cv. TO1000</strain>
    </source>
</reference>
<feature type="compositionally biased region" description="Polar residues" evidence="1">
    <location>
        <begin position="140"/>
        <end position="153"/>
    </location>
</feature>
<evidence type="ECO:0000313" key="2">
    <source>
        <dbReference type="EnsemblPlants" id="Bo2g156020.1"/>
    </source>
</evidence>
<keyword evidence="3" id="KW-1185">Reference proteome</keyword>
<name>A0A0D3AXG6_BRAOL</name>